<protein>
    <recommendedName>
        <fullName evidence="5">Acetyltransferase</fullName>
        <ecNumber evidence="5">2.3.1.-</ecNumber>
    </recommendedName>
</protein>
<evidence type="ECO:0000259" key="6">
    <source>
        <dbReference type="SMART" id="SM01266"/>
    </source>
</evidence>
<keyword evidence="4 5" id="KW-0012">Acyltransferase</keyword>
<comment type="caution">
    <text evidence="7">The sequence shown here is derived from an EMBL/GenBank/DDBJ whole genome shotgun (WGS) entry which is preliminary data.</text>
</comment>
<comment type="similarity">
    <text evidence="1 5">Belongs to the transferase hexapeptide repeat family.</text>
</comment>
<dbReference type="SMART" id="SM01266">
    <property type="entry name" value="Mac"/>
    <property type="match status" value="1"/>
</dbReference>
<evidence type="ECO:0000313" key="7">
    <source>
        <dbReference type="EMBL" id="HIS46413.1"/>
    </source>
</evidence>
<dbReference type="InterPro" id="IPR018357">
    <property type="entry name" value="Hexapep_transf_CS"/>
</dbReference>
<evidence type="ECO:0000256" key="2">
    <source>
        <dbReference type="ARBA" id="ARBA00022679"/>
    </source>
</evidence>
<dbReference type="SUPFAM" id="SSF51161">
    <property type="entry name" value="Trimeric LpxA-like enzymes"/>
    <property type="match status" value="1"/>
</dbReference>
<dbReference type="FunFam" id="2.160.10.10:FF:000025">
    <property type="entry name" value="Hexapeptide-repeat containing-acetyltransferase"/>
    <property type="match status" value="1"/>
</dbReference>
<dbReference type="GO" id="GO:0008870">
    <property type="term" value="F:galactoside O-acetyltransferase activity"/>
    <property type="evidence" value="ECO:0007669"/>
    <property type="project" value="TreeGrafter"/>
</dbReference>
<gene>
    <name evidence="7" type="primary">lacA</name>
    <name evidence="7" type="ORF">IAB46_02460</name>
</gene>
<dbReference type="Proteomes" id="UP000823927">
    <property type="component" value="Unassembled WGS sequence"/>
</dbReference>
<dbReference type="InterPro" id="IPR011004">
    <property type="entry name" value="Trimer_LpxA-like_sf"/>
</dbReference>
<evidence type="ECO:0000256" key="3">
    <source>
        <dbReference type="ARBA" id="ARBA00022737"/>
    </source>
</evidence>
<dbReference type="InterPro" id="IPR024688">
    <property type="entry name" value="Mac_dom"/>
</dbReference>
<dbReference type="PANTHER" id="PTHR43017">
    <property type="entry name" value="GALACTOSIDE O-ACETYLTRANSFERASE"/>
    <property type="match status" value="1"/>
</dbReference>
<dbReference type="PROSITE" id="PS00101">
    <property type="entry name" value="HEXAPEP_TRANSFERASES"/>
    <property type="match status" value="1"/>
</dbReference>
<proteinExistence type="inferred from homology"/>
<dbReference type="AlphaFoldDB" id="A0A9D1F2Q6"/>
<evidence type="ECO:0000256" key="4">
    <source>
        <dbReference type="ARBA" id="ARBA00023315"/>
    </source>
</evidence>
<dbReference type="Gene3D" id="2.160.10.10">
    <property type="entry name" value="Hexapeptide repeat proteins"/>
    <property type="match status" value="1"/>
</dbReference>
<accession>A0A9D1F2Q6</accession>
<sequence>MTMRERIMQGKLFTDYCEGLPQERLDAKKRMKAFNDLAPDAMEEKQALLNEIFGKPVAAWIEPPFYFCYGTHITLGQGTYINVNCNFIDDGLIQIGDRVMFGPAVTITTVGHPVNPDMREYMYTDPVKIGNNCWIGANAVICPGVTIGDNSVIGAGSVVTHDVPANTVAAGNPCRVIREIGEKDRIYYYKDRKIDPKDLEEEKSLR</sequence>
<dbReference type="CDD" id="cd03357">
    <property type="entry name" value="LbH_MAT_GAT"/>
    <property type="match status" value="1"/>
</dbReference>
<evidence type="ECO:0000313" key="8">
    <source>
        <dbReference type="Proteomes" id="UP000823927"/>
    </source>
</evidence>
<keyword evidence="2 5" id="KW-0808">Transferase</keyword>
<keyword evidence="3" id="KW-0677">Repeat</keyword>
<dbReference type="InterPro" id="IPR039369">
    <property type="entry name" value="LacA-like"/>
</dbReference>
<dbReference type="Pfam" id="PF12464">
    <property type="entry name" value="Mac"/>
    <property type="match status" value="1"/>
</dbReference>
<dbReference type="EMBL" id="DVIT01000012">
    <property type="protein sequence ID" value="HIS46413.1"/>
    <property type="molecule type" value="Genomic_DNA"/>
</dbReference>
<feature type="domain" description="Maltose/galactoside acetyltransferase" evidence="6">
    <location>
        <begin position="4"/>
        <end position="58"/>
    </location>
</feature>
<evidence type="ECO:0000256" key="5">
    <source>
        <dbReference type="RuleBase" id="RU367021"/>
    </source>
</evidence>
<dbReference type="InterPro" id="IPR001451">
    <property type="entry name" value="Hexapep"/>
</dbReference>
<dbReference type="Pfam" id="PF00132">
    <property type="entry name" value="Hexapep"/>
    <property type="match status" value="1"/>
</dbReference>
<dbReference type="EC" id="2.3.1.-" evidence="5"/>
<reference evidence="7" key="1">
    <citation type="submission" date="2020-10" db="EMBL/GenBank/DDBJ databases">
        <authorList>
            <person name="Gilroy R."/>
        </authorList>
    </citation>
    <scope>NUCLEOTIDE SEQUENCE</scope>
    <source>
        <strain evidence="7">CHK178-757</strain>
    </source>
</reference>
<organism evidence="7 8">
    <name type="scientific">Candidatus Scybalocola faecigallinarum</name>
    <dbReference type="NCBI Taxonomy" id="2840941"/>
    <lineage>
        <taxon>Bacteria</taxon>
        <taxon>Bacillati</taxon>
        <taxon>Bacillota</taxon>
        <taxon>Clostridia</taxon>
        <taxon>Lachnospirales</taxon>
        <taxon>Lachnospiraceae</taxon>
        <taxon>Lachnospiraceae incertae sedis</taxon>
        <taxon>Candidatus Scybalocola (ex Gilroy et al. 2021)</taxon>
    </lineage>
</organism>
<name>A0A9D1F2Q6_9FIRM</name>
<dbReference type="PANTHER" id="PTHR43017:SF1">
    <property type="entry name" value="ACETYLTRANSFERASE YJL218W-RELATED"/>
    <property type="match status" value="1"/>
</dbReference>
<evidence type="ECO:0000256" key="1">
    <source>
        <dbReference type="ARBA" id="ARBA00007274"/>
    </source>
</evidence>
<reference evidence="7" key="2">
    <citation type="journal article" date="2021" name="PeerJ">
        <title>Extensive microbial diversity within the chicken gut microbiome revealed by metagenomics and culture.</title>
        <authorList>
            <person name="Gilroy R."/>
            <person name="Ravi A."/>
            <person name="Getino M."/>
            <person name="Pursley I."/>
            <person name="Horton D.L."/>
            <person name="Alikhan N.F."/>
            <person name="Baker D."/>
            <person name="Gharbi K."/>
            <person name="Hall N."/>
            <person name="Watson M."/>
            <person name="Adriaenssens E.M."/>
            <person name="Foster-Nyarko E."/>
            <person name="Jarju S."/>
            <person name="Secka A."/>
            <person name="Antonio M."/>
            <person name="Oren A."/>
            <person name="Chaudhuri R.R."/>
            <person name="La Ragione R."/>
            <person name="Hildebrand F."/>
            <person name="Pallen M.J."/>
        </authorList>
    </citation>
    <scope>NUCLEOTIDE SEQUENCE</scope>
    <source>
        <strain evidence="7">CHK178-757</strain>
    </source>
</reference>